<name>A0A0C4YGD8_9BURK</name>
<gene>
    <name evidence="1" type="ORF">RR42_m2344</name>
</gene>
<proteinExistence type="predicted"/>
<accession>A0A0C4YGD8</accession>
<dbReference type="AlphaFoldDB" id="A0A0C4YGD8"/>
<dbReference type="Proteomes" id="UP000031843">
    <property type="component" value="Chromosome main"/>
</dbReference>
<dbReference type="KEGG" id="cbw:RR42_m2344"/>
<reference evidence="1 2" key="1">
    <citation type="journal article" date="2015" name="Genome Announc.">
        <title>Complete Genome Sequence of Cupriavidus basilensis 4G11, Isolated from the Oak Ridge Field Research Center Site.</title>
        <authorList>
            <person name="Ray J."/>
            <person name="Waters R.J."/>
            <person name="Skerker J.M."/>
            <person name="Kuehl J.V."/>
            <person name="Price M.N."/>
            <person name="Huang J."/>
            <person name="Chakraborty R."/>
            <person name="Arkin A.P."/>
            <person name="Deutschbauer A."/>
        </authorList>
    </citation>
    <scope>NUCLEOTIDE SEQUENCE [LARGE SCALE GENOMIC DNA]</scope>
    <source>
        <strain evidence="1">4G11</strain>
    </source>
</reference>
<evidence type="ECO:0000313" key="2">
    <source>
        <dbReference type="Proteomes" id="UP000031843"/>
    </source>
</evidence>
<keyword evidence="2" id="KW-1185">Reference proteome</keyword>
<dbReference type="EMBL" id="CP010536">
    <property type="protein sequence ID" value="AJG19736.1"/>
    <property type="molecule type" value="Genomic_DNA"/>
</dbReference>
<sequence length="37" mass="4222">MTQSCDTEYNEIFRELKAFEAAHSDIALSQTSNASRR</sequence>
<protein>
    <submittedName>
        <fullName evidence="1">Uncharacterized protein</fullName>
    </submittedName>
</protein>
<evidence type="ECO:0000313" key="1">
    <source>
        <dbReference type="EMBL" id="AJG19736.1"/>
    </source>
</evidence>
<organism evidence="1 2">
    <name type="scientific">Cupriavidus basilensis</name>
    <dbReference type="NCBI Taxonomy" id="68895"/>
    <lineage>
        <taxon>Bacteria</taxon>
        <taxon>Pseudomonadati</taxon>
        <taxon>Pseudomonadota</taxon>
        <taxon>Betaproteobacteria</taxon>
        <taxon>Burkholderiales</taxon>
        <taxon>Burkholderiaceae</taxon>
        <taxon>Cupriavidus</taxon>
    </lineage>
</organism>